<organism evidence="7 8">
    <name type="scientific">Cannabis sativa</name>
    <name type="common">Hemp</name>
    <name type="synonym">Marijuana</name>
    <dbReference type="NCBI Taxonomy" id="3483"/>
    <lineage>
        <taxon>Eukaryota</taxon>
        <taxon>Viridiplantae</taxon>
        <taxon>Streptophyta</taxon>
        <taxon>Embryophyta</taxon>
        <taxon>Tracheophyta</taxon>
        <taxon>Spermatophyta</taxon>
        <taxon>Magnoliopsida</taxon>
        <taxon>eudicotyledons</taxon>
        <taxon>Gunneridae</taxon>
        <taxon>Pentapetalae</taxon>
        <taxon>rosids</taxon>
        <taxon>fabids</taxon>
        <taxon>Rosales</taxon>
        <taxon>Cannabaceae</taxon>
        <taxon>Cannabis</taxon>
    </lineage>
</organism>
<dbReference type="GO" id="GO:0030154">
    <property type="term" value="P:cell differentiation"/>
    <property type="evidence" value="ECO:0007669"/>
    <property type="project" value="UniProtKB-KW"/>
</dbReference>
<dbReference type="GO" id="GO:0009908">
    <property type="term" value="P:flower development"/>
    <property type="evidence" value="ECO:0007669"/>
    <property type="project" value="UniProtKB-KW"/>
</dbReference>
<name>A0A7J6HJF0_CANSA</name>
<dbReference type="InterPro" id="IPR040353">
    <property type="entry name" value="FLX/FLX-like"/>
</dbReference>
<accession>A0A803PBF1</accession>
<evidence type="ECO:0000256" key="6">
    <source>
        <dbReference type="SAM" id="Coils"/>
    </source>
</evidence>
<dbReference type="PANTHER" id="PTHR33405">
    <property type="entry name" value="PROTEIN FLX-LIKE 2"/>
    <property type="match status" value="1"/>
</dbReference>
<dbReference type="EMBL" id="JAATIQ010000040">
    <property type="protein sequence ID" value="KAF4395384.1"/>
    <property type="molecule type" value="Genomic_DNA"/>
</dbReference>
<keyword evidence="2" id="KW-0217">Developmental protein</keyword>
<feature type="coiled-coil region" evidence="6">
    <location>
        <begin position="230"/>
        <end position="279"/>
    </location>
</feature>
<keyword evidence="3" id="KW-0221">Differentiation</keyword>
<evidence type="ECO:0000256" key="4">
    <source>
        <dbReference type="ARBA" id="ARBA00023054"/>
    </source>
</evidence>
<keyword evidence="8" id="KW-1185">Reference proteome</keyword>
<evidence type="ECO:0000256" key="5">
    <source>
        <dbReference type="ARBA" id="ARBA00023089"/>
    </source>
</evidence>
<evidence type="ECO:0000313" key="8">
    <source>
        <dbReference type="Proteomes" id="UP000583929"/>
    </source>
</evidence>
<evidence type="ECO:0000256" key="1">
    <source>
        <dbReference type="ARBA" id="ARBA00005405"/>
    </source>
</evidence>
<comment type="caution">
    <text evidence="7">The sequence shown here is derived from an EMBL/GenBank/DDBJ whole genome shotgun (WGS) entry which is preliminary data.</text>
</comment>
<evidence type="ECO:0000256" key="3">
    <source>
        <dbReference type="ARBA" id="ARBA00022782"/>
    </source>
</evidence>
<keyword evidence="4 6" id="KW-0175">Coiled coil</keyword>
<reference evidence="7 8" key="1">
    <citation type="journal article" date="2020" name="bioRxiv">
        <title>Sequence and annotation of 42 cannabis genomes reveals extensive copy number variation in cannabinoid synthesis and pathogen resistance genes.</title>
        <authorList>
            <person name="Mckernan K.J."/>
            <person name="Helbert Y."/>
            <person name="Kane L.T."/>
            <person name="Ebling H."/>
            <person name="Zhang L."/>
            <person name="Liu B."/>
            <person name="Eaton Z."/>
            <person name="Mclaughlin S."/>
            <person name="Kingan S."/>
            <person name="Baybayan P."/>
            <person name="Concepcion G."/>
            <person name="Jordan M."/>
            <person name="Riva A."/>
            <person name="Barbazuk W."/>
            <person name="Harkins T."/>
        </authorList>
    </citation>
    <scope>NUCLEOTIDE SEQUENCE [LARGE SCALE GENOMIC DNA]</scope>
    <source>
        <strain evidence="8">cv. Jamaican Lion 4</strain>
        <tissue evidence="7">Leaf</tissue>
    </source>
</reference>
<evidence type="ECO:0000256" key="2">
    <source>
        <dbReference type="ARBA" id="ARBA00022473"/>
    </source>
</evidence>
<comment type="similarity">
    <text evidence="1">Belongs to the FLX family.</text>
</comment>
<sequence length="323" mass="37720">MKRSKPRPLNKSSSYFDEFSNSRKKLRCGGKSESVTGLSQVLNFQNSCKFLIMAWRTRIPHHPDSFREFHDDRRPIMSRGQGSLPIHPTGLEEERELQHRDMRRIISENRVVIDDNTLLQRDVTAVKDEIRRLGQVVLPLRTEKDARARDLMEKVRKLEADLKATEPIKTEVVQLRAEIQQLNSMRQDMSAQVQGLTKVVNRLQAENQQLVSLKTDVDLVRKDVFEARRVHEYEKSINQEQVEQNQAMEKNLIFMAREIEKLREEKQNAERQYSERRAQAQGLGSWGYDALNGSPERRYAGLASGDRYASSLRYYDQQVPPRR</sequence>
<dbReference type="Proteomes" id="UP000583929">
    <property type="component" value="Unassembled WGS sequence"/>
</dbReference>
<dbReference type="AlphaFoldDB" id="A0A7J6HJF0"/>
<feature type="coiled-coil region" evidence="6">
    <location>
        <begin position="141"/>
        <end position="206"/>
    </location>
</feature>
<evidence type="ECO:0000313" key="7">
    <source>
        <dbReference type="EMBL" id="KAF4395384.1"/>
    </source>
</evidence>
<evidence type="ECO:0008006" key="9">
    <source>
        <dbReference type="Google" id="ProtNLM"/>
    </source>
</evidence>
<accession>A0A7J6HJF0</accession>
<proteinExistence type="inferred from homology"/>
<dbReference type="PANTHER" id="PTHR33405:SF19">
    <property type="entry name" value="OS08G0430100 PROTEIN"/>
    <property type="match status" value="1"/>
</dbReference>
<dbReference type="OMA" id="HIDKERQ"/>
<protein>
    <recommendedName>
        <fullName evidence="9">Protein FLX-like 3</fullName>
    </recommendedName>
</protein>
<keyword evidence="5" id="KW-0287">Flowering</keyword>
<gene>
    <name evidence="7" type="ORF">G4B88_010848</name>
</gene>